<feature type="transmembrane region" description="Helical" evidence="1">
    <location>
        <begin position="12"/>
        <end position="32"/>
    </location>
</feature>
<keyword evidence="3" id="KW-1185">Reference proteome</keyword>
<keyword evidence="1" id="KW-0472">Membrane</keyword>
<accession>A0ABP7Z056</accession>
<feature type="transmembrane region" description="Helical" evidence="1">
    <location>
        <begin position="116"/>
        <end position="133"/>
    </location>
</feature>
<proteinExistence type="predicted"/>
<comment type="caution">
    <text evidence="2">The sequence shown here is derived from an EMBL/GenBank/DDBJ whole genome shotgun (WGS) entry which is preliminary data.</text>
</comment>
<evidence type="ECO:0000313" key="3">
    <source>
        <dbReference type="Proteomes" id="UP001500101"/>
    </source>
</evidence>
<keyword evidence="1" id="KW-0812">Transmembrane</keyword>
<dbReference type="RefSeq" id="WP_344675242.1">
    <property type="nucleotide sequence ID" value="NZ_BAAAZI010000011.1"/>
</dbReference>
<organism evidence="2 3">
    <name type="scientific">Sphingobacterium kyonggiense</name>
    <dbReference type="NCBI Taxonomy" id="714075"/>
    <lineage>
        <taxon>Bacteria</taxon>
        <taxon>Pseudomonadati</taxon>
        <taxon>Bacteroidota</taxon>
        <taxon>Sphingobacteriia</taxon>
        <taxon>Sphingobacteriales</taxon>
        <taxon>Sphingobacteriaceae</taxon>
        <taxon>Sphingobacterium</taxon>
    </lineage>
</organism>
<evidence type="ECO:0008006" key="4">
    <source>
        <dbReference type="Google" id="ProtNLM"/>
    </source>
</evidence>
<sequence length="161" mass="19692">MPETLSPEFVQELYRFLIFIAIVVMIVWALFANTIRLTLNLIKEENRFLLPYQAWFLVVPLFNIYWNFEVARRLSFSLNNEFYDRKIEVEENPGYRAGMIYSFAFLAYYIPFPDFFKILTFIVCVVYFISYWYKINSYRELIIEHNKWLESQDQKQDKHEN</sequence>
<keyword evidence="1" id="KW-1133">Transmembrane helix</keyword>
<evidence type="ECO:0000256" key="1">
    <source>
        <dbReference type="SAM" id="Phobius"/>
    </source>
</evidence>
<reference evidence="3" key="1">
    <citation type="journal article" date="2019" name="Int. J. Syst. Evol. Microbiol.">
        <title>The Global Catalogue of Microorganisms (GCM) 10K type strain sequencing project: providing services to taxonomists for standard genome sequencing and annotation.</title>
        <authorList>
            <consortium name="The Broad Institute Genomics Platform"/>
            <consortium name="The Broad Institute Genome Sequencing Center for Infectious Disease"/>
            <person name="Wu L."/>
            <person name="Ma J."/>
        </authorList>
    </citation>
    <scope>NUCLEOTIDE SEQUENCE [LARGE SCALE GENOMIC DNA]</scope>
    <source>
        <strain evidence="3">JCM 16704</strain>
    </source>
</reference>
<feature type="transmembrane region" description="Helical" evidence="1">
    <location>
        <begin position="52"/>
        <end position="68"/>
    </location>
</feature>
<name>A0ABP7Z056_9SPHI</name>
<dbReference type="EMBL" id="BAAAZI010000011">
    <property type="protein sequence ID" value="GAA4144039.1"/>
    <property type="molecule type" value="Genomic_DNA"/>
</dbReference>
<evidence type="ECO:0000313" key="2">
    <source>
        <dbReference type="EMBL" id="GAA4144039.1"/>
    </source>
</evidence>
<dbReference type="Proteomes" id="UP001500101">
    <property type="component" value="Unassembled WGS sequence"/>
</dbReference>
<gene>
    <name evidence="2" type="ORF">GCM10022216_26490</name>
</gene>
<protein>
    <recommendedName>
        <fullName evidence="4">DUF4328 domain-containing protein</fullName>
    </recommendedName>
</protein>